<sequence length="237" mass="26058">MLELLKAAVRNGYADGWPEEEGEDFLAVVRGADFLLKGAVWGAIRELEKVKHWHAAAFELLQEFVPEDLLVNAAAELYHHSFFPGSHLLFVLGALLGPVADDVQEYFFKAREFFTRVVGLRYEERFREAALLAPGMPVVLVREPENKVDPSAVAVLSPWGTCLGYLRAPLASVISSRCEDGETFFACVAAILGAEYDPNERLHLKVRSGPPEGKIIMLKFLETANGAMEGLASPGLS</sequence>
<dbReference type="InterPro" id="IPR014905">
    <property type="entry name" value="HIRAN"/>
</dbReference>
<dbReference type="EMBL" id="CP002770">
    <property type="protein sequence ID" value="AEG16473.1"/>
    <property type="molecule type" value="Genomic_DNA"/>
</dbReference>
<dbReference type="GO" id="GO:0016818">
    <property type="term" value="F:hydrolase activity, acting on acid anhydrides, in phosphorus-containing anhydrides"/>
    <property type="evidence" value="ECO:0007669"/>
    <property type="project" value="InterPro"/>
</dbReference>
<dbReference type="Pfam" id="PF08797">
    <property type="entry name" value="HIRAN"/>
    <property type="match status" value="1"/>
</dbReference>
<evidence type="ECO:0000259" key="3">
    <source>
        <dbReference type="SMART" id="SM00910"/>
    </source>
</evidence>
<dbReference type="SMART" id="SM00910">
    <property type="entry name" value="HIRAN"/>
    <property type="match status" value="1"/>
</dbReference>
<organism evidence="4 5">
    <name type="scientific">Desulfofundulus kuznetsovii (strain DSM 6115 / VKM B-1805 / 17)</name>
    <name type="common">Desulfotomaculum kuznetsovii</name>
    <dbReference type="NCBI Taxonomy" id="760568"/>
    <lineage>
        <taxon>Bacteria</taxon>
        <taxon>Bacillati</taxon>
        <taxon>Bacillota</taxon>
        <taxon>Clostridia</taxon>
        <taxon>Eubacteriales</taxon>
        <taxon>Peptococcaceae</taxon>
        <taxon>Desulfofundulus</taxon>
    </lineage>
</organism>
<keyword evidence="2" id="KW-0378">Hydrolase</keyword>
<proteinExistence type="predicted"/>
<evidence type="ECO:0000313" key="4">
    <source>
        <dbReference type="EMBL" id="AEG16473.1"/>
    </source>
</evidence>
<dbReference type="GO" id="GO:0008270">
    <property type="term" value="F:zinc ion binding"/>
    <property type="evidence" value="ECO:0007669"/>
    <property type="project" value="InterPro"/>
</dbReference>
<name>A0AAU8PEE8_DESK7</name>
<dbReference type="AlphaFoldDB" id="A0AAU8PEE8"/>
<dbReference type="KEGG" id="dku:Desku_2972"/>
<evidence type="ECO:0000313" key="5">
    <source>
        <dbReference type="Proteomes" id="UP000009229"/>
    </source>
</evidence>
<evidence type="ECO:0000256" key="1">
    <source>
        <dbReference type="ARBA" id="ARBA00022723"/>
    </source>
</evidence>
<dbReference type="Proteomes" id="UP000009229">
    <property type="component" value="Chromosome"/>
</dbReference>
<keyword evidence="1" id="KW-0479">Metal-binding</keyword>
<keyword evidence="5" id="KW-1185">Reference proteome</keyword>
<dbReference type="Gene3D" id="3.30.70.2330">
    <property type="match status" value="1"/>
</dbReference>
<reference evidence="5" key="1">
    <citation type="submission" date="2011-05" db="EMBL/GenBank/DDBJ databases">
        <title>Complete sequence of Desulfotomaculum kuznetsovii DSM 6115.</title>
        <authorList>
            <person name="Lucas S."/>
            <person name="Han J."/>
            <person name="Lapidus A."/>
            <person name="Cheng J.-F."/>
            <person name="Goodwin L."/>
            <person name="Pitluck S."/>
            <person name="Peters L."/>
            <person name="Mikhailova N."/>
            <person name="Lu M."/>
            <person name="Saunders E."/>
            <person name="Han C."/>
            <person name="Tapia R."/>
            <person name="Land M."/>
            <person name="Hauser L."/>
            <person name="Kyrpides N."/>
            <person name="Ivanova N."/>
            <person name="Pagani I."/>
            <person name="Nazina T."/>
            <person name="Ivanova A."/>
            <person name="Parshina S."/>
            <person name="Kuever J."/>
            <person name="Muyzer G."/>
            <person name="Plugge C."/>
            <person name="Stams A."/>
            <person name="Woyke T."/>
        </authorList>
    </citation>
    <scope>NUCLEOTIDE SEQUENCE [LARGE SCALE GENOMIC DNA]</scope>
    <source>
        <strain evidence="5">DSM 6115 / VKM B-1805 / 17</strain>
    </source>
</reference>
<protein>
    <recommendedName>
        <fullName evidence="3">HIRAN domain-containing protein</fullName>
    </recommendedName>
</protein>
<accession>A0AAU8PEE8</accession>
<evidence type="ECO:0000256" key="2">
    <source>
        <dbReference type="ARBA" id="ARBA00022801"/>
    </source>
</evidence>
<gene>
    <name evidence="4" type="ordered locus">Desku_2972</name>
</gene>
<feature type="domain" description="HIRAN" evidence="3">
    <location>
        <begin position="110"/>
        <end position="210"/>
    </location>
</feature>
<dbReference type="GO" id="GO:0003676">
    <property type="term" value="F:nucleic acid binding"/>
    <property type="evidence" value="ECO:0007669"/>
    <property type="project" value="InterPro"/>
</dbReference>